<dbReference type="Proteomes" id="UP000019150">
    <property type="component" value="Chromosome"/>
</dbReference>
<dbReference type="STRING" id="1415166.NONO_c46620"/>
<comment type="subcellular location">
    <subcellularLocation>
        <location evidence="1">Endoplasmic reticulum membrane</location>
        <topology evidence="1">Multi-pass membrane protein</topology>
    </subcellularLocation>
</comment>
<feature type="transmembrane region" description="Helical" evidence="7">
    <location>
        <begin position="96"/>
        <end position="116"/>
    </location>
</feature>
<evidence type="ECO:0000313" key="11">
    <source>
        <dbReference type="Proteomes" id="UP000019150"/>
    </source>
</evidence>
<dbReference type="PATRIC" id="fig|1415166.3.peg.4793"/>
<feature type="transmembrane region" description="Helical" evidence="7">
    <location>
        <begin position="290"/>
        <end position="310"/>
    </location>
</feature>
<evidence type="ECO:0000313" key="10">
    <source>
        <dbReference type="EMBL" id="AHH19446.1"/>
    </source>
</evidence>
<dbReference type="KEGG" id="nno:NONO_c46620"/>
<dbReference type="AlphaFoldDB" id="W5TQD8"/>
<organism evidence="10 11">
    <name type="scientific">Nocardia nova SH22a</name>
    <dbReference type="NCBI Taxonomy" id="1415166"/>
    <lineage>
        <taxon>Bacteria</taxon>
        <taxon>Bacillati</taxon>
        <taxon>Actinomycetota</taxon>
        <taxon>Actinomycetes</taxon>
        <taxon>Mycobacteriales</taxon>
        <taxon>Nocardiaceae</taxon>
        <taxon>Nocardia</taxon>
    </lineage>
</organism>
<keyword evidence="6 7" id="KW-0472">Membrane</keyword>
<dbReference type="Pfam" id="PF06762">
    <property type="entry name" value="LMF1"/>
    <property type="match status" value="1"/>
</dbReference>
<dbReference type="Pfam" id="PF25179">
    <property type="entry name" value="LMF1_C"/>
    <property type="match status" value="1"/>
</dbReference>
<dbReference type="PANTHER" id="PTHR14463">
    <property type="entry name" value="LIPASE MATURATION FACTOR"/>
    <property type="match status" value="1"/>
</dbReference>
<feature type="domain" description="Lipase maturation factor 1/2 N-terminal" evidence="8">
    <location>
        <begin position="121"/>
        <end position="273"/>
    </location>
</feature>
<dbReference type="RefSeq" id="WP_025350847.1">
    <property type="nucleotide sequence ID" value="NZ_CP006850.1"/>
</dbReference>
<dbReference type="PANTHER" id="PTHR14463:SF10">
    <property type="entry name" value="LIPASE MATURATION FACTOR 1"/>
    <property type="match status" value="1"/>
</dbReference>
<dbReference type="GO" id="GO:0051604">
    <property type="term" value="P:protein maturation"/>
    <property type="evidence" value="ECO:0007669"/>
    <property type="project" value="InterPro"/>
</dbReference>
<name>W5TQD8_9NOCA</name>
<feature type="domain" description="Lipase maturation factor 1/2 C-terminal" evidence="9">
    <location>
        <begin position="329"/>
        <end position="469"/>
    </location>
</feature>
<proteinExistence type="inferred from homology"/>
<evidence type="ECO:0000256" key="6">
    <source>
        <dbReference type="ARBA" id="ARBA00023136"/>
    </source>
</evidence>
<dbReference type="InterPro" id="IPR057434">
    <property type="entry name" value="LMF1/2_N"/>
</dbReference>
<feature type="transmembrane region" description="Helical" evidence="7">
    <location>
        <begin position="15"/>
        <end position="32"/>
    </location>
</feature>
<feature type="transmembrane region" description="Helical" evidence="7">
    <location>
        <begin position="128"/>
        <end position="154"/>
    </location>
</feature>
<dbReference type="InterPro" id="IPR009613">
    <property type="entry name" value="LMF"/>
</dbReference>
<evidence type="ECO:0000256" key="7">
    <source>
        <dbReference type="SAM" id="Phobius"/>
    </source>
</evidence>
<dbReference type="EMBL" id="CP006850">
    <property type="protein sequence ID" value="AHH19446.1"/>
    <property type="molecule type" value="Genomic_DNA"/>
</dbReference>
<evidence type="ECO:0000256" key="4">
    <source>
        <dbReference type="ARBA" id="ARBA00022824"/>
    </source>
</evidence>
<protein>
    <submittedName>
        <fullName evidence="10">Lipase maturation factor family protein</fullName>
    </submittedName>
</protein>
<evidence type="ECO:0000256" key="1">
    <source>
        <dbReference type="ARBA" id="ARBA00004477"/>
    </source>
</evidence>
<evidence type="ECO:0000256" key="2">
    <source>
        <dbReference type="ARBA" id="ARBA00005512"/>
    </source>
</evidence>
<keyword evidence="11" id="KW-1185">Reference proteome</keyword>
<dbReference type="OrthoDB" id="9793230at2"/>
<evidence type="ECO:0000259" key="9">
    <source>
        <dbReference type="Pfam" id="PF25179"/>
    </source>
</evidence>
<comment type="similarity">
    <text evidence="2">Belongs to the lipase maturation factor family.</text>
</comment>
<evidence type="ECO:0000256" key="5">
    <source>
        <dbReference type="ARBA" id="ARBA00022989"/>
    </source>
</evidence>
<keyword evidence="5 7" id="KW-1133">Transmembrane helix</keyword>
<dbReference type="eggNOG" id="COG3011">
    <property type="taxonomic scope" value="Bacteria"/>
</dbReference>
<feature type="transmembrane region" description="Helical" evidence="7">
    <location>
        <begin position="71"/>
        <end position="90"/>
    </location>
</feature>
<feature type="transmembrane region" description="Helical" evidence="7">
    <location>
        <begin position="255"/>
        <end position="278"/>
    </location>
</feature>
<keyword evidence="4" id="KW-0256">Endoplasmic reticulum</keyword>
<reference evidence="10 11" key="1">
    <citation type="journal article" date="2014" name="Appl. Environ. Microbiol.">
        <title>Insights into the Microbial Degradation of Rubber and Gutta-Percha by Analysis of the Complete Genome of Nocardia nova SH22a.</title>
        <authorList>
            <person name="Luo Q."/>
            <person name="Hiessl S."/>
            <person name="Poehlein A."/>
            <person name="Daniel R."/>
            <person name="Steinbuchel A."/>
        </authorList>
    </citation>
    <scope>NUCLEOTIDE SEQUENCE [LARGE SCALE GENOMIC DNA]</scope>
    <source>
        <strain evidence="10">SH22a</strain>
    </source>
</reference>
<dbReference type="InterPro" id="IPR057433">
    <property type="entry name" value="LMF1/2_C"/>
</dbReference>
<evidence type="ECO:0000256" key="3">
    <source>
        <dbReference type="ARBA" id="ARBA00022692"/>
    </source>
</evidence>
<dbReference type="HOGENOM" id="CLU_020557_2_0_11"/>
<evidence type="ECO:0000259" key="8">
    <source>
        <dbReference type="Pfam" id="PF06762"/>
    </source>
</evidence>
<keyword evidence="3 7" id="KW-0812">Transmembrane</keyword>
<gene>
    <name evidence="10" type="ORF">NONO_c46620</name>
</gene>
<sequence length="478" mass="54870">MQWFTAPEYWFAREVFHRGLAIVYLVAFASAARQFRALIGESGMLPVPRLLARSSPRQSPSLFHLHYSDRFFAVVAWSGAALAAALVAGADDRVPLWAAMLLWLLAWALYLSIVNVGQIWYGFGWESLLLETGFLAVFLGNDRVAPPILVLWLARWLLFRVEFGAGLVKMRGDPCWRDLTCLYYHHETQPMPGPLSRTFHRLPRPLHRAEVAANHIAQLVLPFALFTPQPIASIAAILLAVTQLWLILSGNFAWLNWLTILLACTAIDARTVTTVLPLPAPPDAPAAPPWFVAAVVAYSVLVVVLSYRPVRNLASSHQRMNASFDHYHLVNTYGAFGRIERERFELVVEGTRDPHPTEGTRWREYEFKGKPGDPRRMPRQWAPWHLRLDWMMWFAAIAPSYARPWLGPFLQRLLINDPPTLRLLRDNPFPDTPPACVRVRHYRYRFSTREEFRRDRVWWHRVPVGDFVPPISLQTRAH</sequence>
<accession>W5TQD8</accession>
<feature type="transmembrane region" description="Helical" evidence="7">
    <location>
        <begin position="231"/>
        <end position="248"/>
    </location>
</feature>